<gene>
    <name evidence="3" type="ORF">ARC20_09390</name>
</gene>
<dbReference type="InterPro" id="IPR048034">
    <property type="entry name" value="CopL-like"/>
</dbReference>
<dbReference type="EMBL" id="LLXU01000074">
    <property type="protein sequence ID" value="KRG43642.1"/>
    <property type="molecule type" value="Genomic_DNA"/>
</dbReference>
<evidence type="ECO:0008006" key="5">
    <source>
        <dbReference type="Google" id="ProtNLM"/>
    </source>
</evidence>
<feature type="compositionally biased region" description="Pro residues" evidence="1">
    <location>
        <begin position="121"/>
        <end position="130"/>
    </location>
</feature>
<keyword evidence="2" id="KW-0732">Signal</keyword>
<dbReference type="STRING" id="676599.ARC20_09390"/>
<feature type="chain" id="PRO_5006391075" description="CopL family metal-binding regulatory protein" evidence="2">
    <location>
        <begin position="24"/>
        <end position="130"/>
    </location>
</feature>
<feature type="signal peptide" evidence="2">
    <location>
        <begin position="1"/>
        <end position="23"/>
    </location>
</feature>
<dbReference type="AlphaFoldDB" id="A0A0R0AP38"/>
<keyword evidence="4" id="KW-1185">Reference proteome</keyword>
<feature type="region of interest" description="Disordered" evidence="1">
    <location>
        <begin position="99"/>
        <end position="130"/>
    </location>
</feature>
<evidence type="ECO:0000256" key="1">
    <source>
        <dbReference type="SAM" id="MobiDB-lite"/>
    </source>
</evidence>
<reference evidence="3 4" key="1">
    <citation type="submission" date="2015-10" db="EMBL/GenBank/DDBJ databases">
        <title>Genome sequencing and analysis of members of genus Stenotrophomonas.</title>
        <authorList>
            <person name="Patil P.P."/>
            <person name="Midha S."/>
            <person name="Patil P.B."/>
        </authorList>
    </citation>
    <scope>NUCLEOTIDE SEQUENCE [LARGE SCALE GENOMIC DNA]</scope>
    <source>
        <strain evidence="3 4">JCM 16536</strain>
    </source>
</reference>
<comment type="caution">
    <text evidence="3">The sequence shown here is derived from an EMBL/GenBank/DDBJ whole genome shotgun (WGS) entry which is preliminary data.</text>
</comment>
<evidence type="ECO:0000256" key="2">
    <source>
        <dbReference type="SAM" id="SignalP"/>
    </source>
</evidence>
<dbReference type="NCBIfam" id="NF033807">
    <property type="entry name" value="CopL_fam"/>
    <property type="match status" value="1"/>
</dbReference>
<evidence type="ECO:0000313" key="3">
    <source>
        <dbReference type="EMBL" id="KRG43642.1"/>
    </source>
</evidence>
<dbReference type="OrthoDB" id="6008840at2"/>
<evidence type="ECO:0000313" key="4">
    <source>
        <dbReference type="Proteomes" id="UP000051802"/>
    </source>
</evidence>
<accession>A0A0R0AP38</accession>
<organism evidence="3 4">
    <name type="scientific">Stenotrophomonas panacihumi</name>
    <dbReference type="NCBI Taxonomy" id="676599"/>
    <lineage>
        <taxon>Bacteria</taxon>
        <taxon>Pseudomonadati</taxon>
        <taxon>Pseudomonadota</taxon>
        <taxon>Gammaproteobacteria</taxon>
        <taxon>Lysobacterales</taxon>
        <taxon>Lysobacteraceae</taxon>
        <taxon>Stenotrophomonas</taxon>
    </lineage>
</organism>
<sequence>MPLLLRLVLCLTLLANTAGGAWAMQATGGVRADAPQMAMQGCHDGAPSADAMAAMHHDGGHIDKAASKHGAHDAGCCAHAGCDCLQHCGTSISLPATLALSPPPGTGPAASLRHDRGLPQPYQPVRPPIA</sequence>
<dbReference type="RefSeq" id="WP_057646338.1">
    <property type="nucleotide sequence ID" value="NZ_LLXU01000074.1"/>
</dbReference>
<name>A0A0R0AP38_9GAMM</name>
<protein>
    <recommendedName>
        <fullName evidence="5">CopL family metal-binding regulatory protein</fullName>
    </recommendedName>
</protein>
<dbReference type="Proteomes" id="UP000051802">
    <property type="component" value="Unassembled WGS sequence"/>
</dbReference>
<proteinExistence type="predicted"/>